<evidence type="ECO:0000313" key="3">
    <source>
        <dbReference type="EMBL" id="WNC73907.1"/>
    </source>
</evidence>
<dbReference type="InterPro" id="IPR000160">
    <property type="entry name" value="GGDEF_dom"/>
</dbReference>
<dbReference type="RefSeq" id="WP_348393017.1">
    <property type="nucleotide sequence ID" value="NZ_CP134145.1"/>
</dbReference>
<dbReference type="SMART" id="SM00267">
    <property type="entry name" value="GGDEF"/>
    <property type="match status" value="1"/>
</dbReference>
<reference evidence="4" key="1">
    <citation type="submission" date="2023-09" db="EMBL/GenBank/DDBJ databases">
        <authorList>
            <person name="Li S."/>
            <person name="Li X."/>
            <person name="Zhang C."/>
            <person name="Zhao Z."/>
        </authorList>
    </citation>
    <scope>NUCLEOTIDE SEQUENCE [LARGE SCALE GENOMIC DNA]</scope>
    <source>
        <strain evidence="4">SQ149</strain>
    </source>
</reference>
<accession>A0ABY9TZ68</accession>
<feature type="transmembrane region" description="Helical" evidence="1">
    <location>
        <begin position="728"/>
        <end position="746"/>
    </location>
</feature>
<keyword evidence="1" id="KW-1133">Transmembrane helix</keyword>
<dbReference type="SMART" id="SM00062">
    <property type="entry name" value="PBPb"/>
    <property type="match status" value="3"/>
</dbReference>
<evidence type="ECO:0000256" key="1">
    <source>
        <dbReference type="SAM" id="Phobius"/>
    </source>
</evidence>
<dbReference type="Gene3D" id="3.40.190.10">
    <property type="entry name" value="Periplasmic binding protein-like II"/>
    <property type="match status" value="6"/>
</dbReference>
<dbReference type="PANTHER" id="PTHR46663">
    <property type="entry name" value="DIGUANYLATE CYCLASE DGCT-RELATED"/>
    <property type="match status" value="1"/>
</dbReference>
<keyword evidence="4" id="KW-1185">Reference proteome</keyword>
<dbReference type="Pfam" id="PF00497">
    <property type="entry name" value="SBP_bac_3"/>
    <property type="match status" value="3"/>
</dbReference>
<dbReference type="NCBIfam" id="TIGR00254">
    <property type="entry name" value="GGDEF"/>
    <property type="match status" value="1"/>
</dbReference>
<evidence type="ECO:0000259" key="2">
    <source>
        <dbReference type="PROSITE" id="PS50887"/>
    </source>
</evidence>
<sequence length="933" mass="106245">MANANGFANNNNNNENKTSYSIAISDFSYPFHFIENEQPAGAMVDVWRLWAKKQNVNVEFKVTDFEQGLNSVANGHIDIHAGFTQTVERGKQLAFSQQIMLSENYLYLSMRLSDITTMKQVAPYTIGVLNGSLEQKLLSSNHNHLNLKSFSTRNEMYEAALSHKILIYADDNEGNKGFKAYKDLRKEYPFSKRFKIFENPVVGGVNKTNTELLGFVNDGLSKISEHEYQSLLSVWRKYGINKNAISVAYPPERPPYSVMDRTGQARGMFIDIWKLWAKETDKTLEFIPINRVDSYDIIESGLVDVHIGIPLDKQSSLYDKNSWLIHSTYAQIYLSSAKRRINSMKELGGKAVGIFKTSPYLGEIQSQYEDVNFVKFNSVKAMLEAERSGKVTGFIAARESVEAEIQNMNLTGVYKRLITPRYQVDFNVVTNPDNQILQQLLLKGAAQLGNNQTAAIKATWLKAVEQETSVVSNYLADLTPEEAIFLSRKNEFTVGVLNNYKPVEFTGENGEVKGINRDILDVISKHTGVKFTYVTYDYWSDLFHDFLNQKYDIALGITPSEDRRDKMHFSKRYYSIPWGVIGQPKFQDKVYSLNSLEGLTVAIIQDYISIEFIKDKYPLIKLRLVEDVAEGAELVNNGEVDAYIDFFPILTNMILDYDIETFKIEYLNDLPPEENHMAINYDYPELAGILNKGINTISESDYENIRDYWLRTIIAEGYDKNMVIRTSLQVGIIILFVVGSVLWWSYRMRTEITKRRELEKELRFLASHDGLTSLANRRLFEEHLHSSIKLHKRRKENLAILFIDIDGFKAVNDNYGHAIGDELLIKISKLMLGSVRDSDIVSRFGGDEFIVLLNQVSSVDAANKVAKKLIEILSTPIDLTDCQVTIGASVGISFYPNDESDVEKLISLADTRMYQVKTQGKNNYLSTTADEVQ</sequence>
<dbReference type="SUPFAM" id="SSF55073">
    <property type="entry name" value="Nucleotide cyclase"/>
    <property type="match status" value="1"/>
</dbReference>
<feature type="domain" description="GGDEF" evidence="2">
    <location>
        <begin position="796"/>
        <end position="929"/>
    </location>
</feature>
<gene>
    <name evidence="3" type="ORF">RGQ13_07915</name>
</gene>
<dbReference type="PANTHER" id="PTHR46663:SF2">
    <property type="entry name" value="GGDEF DOMAIN-CONTAINING PROTEIN"/>
    <property type="match status" value="1"/>
</dbReference>
<dbReference type="InterPro" id="IPR052163">
    <property type="entry name" value="DGC-Regulatory_Protein"/>
</dbReference>
<dbReference type="InterPro" id="IPR043128">
    <property type="entry name" value="Rev_trsase/Diguanyl_cyclase"/>
</dbReference>
<protein>
    <submittedName>
        <fullName evidence="3">Transporter substrate-binding domain-containing protein</fullName>
    </submittedName>
</protein>
<dbReference type="EMBL" id="CP134145">
    <property type="protein sequence ID" value="WNC73907.1"/>
    <property type="molecule type" value="Genomic_DNA"/>
</dbReference>
<dbReference type="CDD" id="cd01949">
    <property type="entry name" value="GGDEF"/>
    <property type="match status" value="1"/>
</dbReference>
<dbReference type="InterPro" id="IPR029787">
    <property type="entry name" value="Nucleotide_cyclase"/>
</dbReference>
<dbReference type="SUPFAM" id="SSF53850">
    <property type="entry name" value="Periplasmic binding protein-like II"/>
    <property type="match status" value="3"/>
</dbReference>
<organism evidence="3 4">
    <name type="scientific">Thalassotalea psychrophila</name>
    <dbReference type="NCBI Taxonomy" id="3065647"/>
    <lineage>
        <taxon>Bacteria</taxon>
        <taxon>Pseudomonadati</taxon>
        <taxon>Pseudomonadota</taxon>
        <taxon>Gammaproteobacteria</taxon>
        <taxon>Alteromonadales</taxon>
        <taxon>Colwelliaceae</taxon>
        <taxon>Thalassotalea</taxon>
    </lineage>
</organism>
<dbReference type="Proteomes" id="UP001258994">
    <property type="component" value="Chromosome"/>
</dbReference>
<name>A0ABY9TZ68_9GAMM</name>
<proteinExistence type="predicted"/>
<evidence type="ECO:0000313" key="4">
    <source>
        <dbReference type="Proteomes" id="UP001258994"/>
    </source>
</evidence>
<dbReference type="PROSITE" id="PS50887">
    <property type="entry name" value="GGDEF"/>
    <property type="match status" value="1"/>
</dbReference>
<keyword evidence="1" id="KW-0472">Membrane</keyword>
<dbReference type="InterPro" id="IPR001638">
    <property type="entry name" value="Solute-binding_3/MltF_N"/>
</dbReference>
<dbReference type="CDD" id="cd01007">
    <property type="entry name" value="PBP2_BvgS_HisK_like"/>
    <property type="match status" value="1"/>
</dbReference>
<dbReference type="Gene3D" id="3.30.70.270">
    <property type="match status" value="1"/>
</dbReference>
<dbReference type="Pfam" id="PF00990">
    <property type="entry name" value="GGDEF"/>
    <property type="match status" value="1"/>
</dbReference>
<keyword evidence="1" id="KW-0812">Transmembrane</keyword>